<evidence type="ECO:0000256" key="11">
    <source>
        <dbReference type="ARBA" id="ARBA00047663"/>
    </source>
</evidence>
<dbReference type="NCBIfam" id="NF005655">
    <property type="entry name" value="PRK07429.1"/>
    <property type="match status" value="1"/>
</dbReference>
<dbReference type="KEGG" id="afo:Afer_0167"/>
<feature type="domain" description="Phosphoribulokinase/uridine kinase" evidence="12">
    <location>
        <begin position="34"/>
        <end position="210"/>
    </location>
</feature>
<protein>
    <recommendedName>
        <fullName evidence="3">phosphoribulokinase</fullName>
        <ecNumber evidence="3">2.7.1.19</ecNumber>
    </recommendedName>
    <alternativeName>
        <fullName evidence="10">Phosphopentokinase</fullName>
    </alternativeName>
</protein>
<evidence type="ECO:0000313" key="13">
    <source>
        <dbReference type="EMBL" id="ACU53136.1"/>
    </source>
</evidence>
<keyword evidence="7" id="KW-0547">Nucleotide-binding</keyword>
<keyword evidence="14" id="KW-1185">Reference proteome</keyword>
<dbReference type="EC" id="2.7.1.19" evidence="3"/>
<dbReference type="Pfam" id="PF00485">
    <property type="entry name" value="PRK"/>
    <property type="match status" value="1"/>
</dbReference>
<dbReference type="STRING" id="525909.Afer_0167"/>
<dbReference type="PANTHER" id="PTHR10285">
    <property type="entry name" value="URIDINE KINASE"/>
    <property type="match status" value="1"/>
</dbReference>
<evidence type="ECO:0000256" key="7">
    <source>
        <dbReference type="ARBA" id="ARBA00022741"/>
    </source>
</evidence>
<evidence type="ECO:0000256" key="9">
    <source>
        <dbReference type="ARBA" id="ARBA00022840"/>
    </source>
</evidence>
<dbReference type="InterPro" id="IPR006082">
    <property type="entry name" value="PRK"/>
</dbReference>
<keyword evidence="9" id="KW-0067">ATP-binding</keyword>
<evidence type="ECO:0000256" key="1">
    <source>
        <dbReference type="ARBA" id="ARBA00005215"/>
    </source>
</evidence>
<dbReference type="GO" id="GO:0008974">
    <property type="term" value="F:phosphoribulokinase activity"/>
    <property type="evidence" value="ECO:0007669"/>
    <property type="project" value="UniProtKB-EC"/>
</dbReference>
<evidence type="ECO:0000313" key="14">
    <source>
        <dbReference type="Proteomes" id="UP000000771"/>
    </source>
</evidence>
<dbReference type="PRINTS" id="PR00478">
    <property type="entry name" value="PHRIBLKINASE"/>
</dbReference>
<evidence type="ECO:0000259" key="12">
    <source>
        <dbReference type="Pfam" id="PF00485"/>
    </source>
</evidence>
<accession>C7M238</accession>
<dbReference type="EMBL" id="CP001631">
    <property type="protein sequence ID" value="ACU53136.1"/>
    <property type="molecule type" value="Genomic_DNA"/>
</dbReference>
<keyword evidence="4" id="KW-0602">Photosynthesis</keyword>
<evidence type="ECO:0000256" key="6">
    <source>
        <dbReference type="ARBA" id="ARBA00022679"/>
    </source>
</evidence>
<comment type="similarity">
    <text evidence="2">Belongs to the phosphoribulokinase family.</text>
</comment>
<evidence type="ECO:0000256" key="8">
    <source>
        <dbReference type="ARBA" id="ARBA00022777"/>
    </source>
</evidence>
<evidence type="ECO:0000256" key="2">
    <source>
        <dbReference type="ARBA" id="ARBA00009719"/>
    </source>
</evidence>
<dbReference type="InterPro" id="IPR027417">
    <property type="entry name" value="P-loop_NTPase"/>
</dbReference>
<reference evidence="13 14" key="1">
    <citation type="journal article" date="2009" name="Stand. Genomic Sci.">
        <title>Complete genome sequence of Acidimicrobium ferrooxidans type strain (ICP).</title>
        <authorList>
            <person name="Clum A."/>
            <person name="Nolan M."/>
            <person name="Lang E."/>
            <person name="Glavina Del Rio T."/>
            <person name="Tice H."/>
            <person name="Copeland A."/>
            <person name="Cheng J.F."/>
            <person name="Lucas S."/>
            <person name="Chen F."/>
            <person name="Bruce D."/>
            <person name="Goodwin L."/>
            <person name="Pitluck S."/>
            <person name="Ivanova N."/>
            <person name="Mavrommatis K."/>
            <person name="Mikhailova N."/>
            <person name="Pati A."/>
            <person name="Chen A."/>
            <person name="Palaniappan K."/>
            <person name="Goker M."/>
            <person name="Spring S."/>
            <person name="Land M."/>
            <person name="Hauser L."/>
            <person name="Chang Y.J."/>
            <person name="Jeffries C.C."/>
            <person name="Chain P."/>
            <person name="Bristow J."/>
            <person name="Eisen J.A."/>
            <person name="Markowitz V."/>
            <person name="Hugenholtz P."/>
            <person name="Kyrpides N.C."/>
            <person name="Klenk H.P."/>
            <person name="Lapidus A."/>
        </authorList>
    </citation>
    <scope>NUCLEOTIDE SEQUENCE [LARGE SCALE GENOMIC DNA]</scope>
    <source>
        <strain evidence="14">DSM 10331 / JCM 15462 / NBRC 103882 / ICP</strain>
    </source>
</reference>
<dbReference type="AlphaFoldDB" id="C7M238"/>
<evidence type="ECO:0000256" key="4">
    <source>
        <dbReference type="ARBA" id="ARBA00022531"/>
    </source>
</evidence>
<sequence>MIDVVRKEPSMSHRVAAIQKATARGAHPTRVTMLAIAGDSASGKTTLTKGITQALGAERIASFCTDDYHRYDREERRGLPFTPLHPECNYLDILEQHLQLLTLGQSVLKPVYHHSTGTLGRPVLFEPKEIVIVEGLFPLWSKLSRATFDVTVFLDPPEEVRRRWKIQRDTGKRGYSEDQVLAELERREPESDAYIRPQRRNADIVISFAPVAGRTGGDETMSATILLRPTIPHPDLSSVLTGDTRESVHLKLIRDQDGKPVDALHVHGHAPTEVTQVVEEVLWDHIGLPGPIPEPLGVIGPGKRSASLAIAQLLLIYHLIHA</sequence>
<gene>
    <name evidence="13" type="ordered locus">Afer_0167</name>
</gene>
<keyword evidence="6" id="KW-0808">Transferase</keyword>
<dbReference type="SUPFAM" id="SSF52540">
    <property type="entry name" value="P-loop containing nucleoside triphosphate hydrolases"/>
    <property type="match status" value="1"/>
</dbReference>
<evidence type="ECO:0000256" key="5">
    <source>
        <dbReference type="ARBA" id="ARBA00022567"/>
    </source>
</evidence>
<dbReference type="InterPro" id="IPR006083">
    <property type="entry name" value="PRK/URK"/>
</dbReference>
<dbReference type="GO" id="GO:0005524">
    <property type="term" value="F:ATP binding"/>
    <property type="evidence" value="ECO:0007669"/>
    <property type="project" value="UniProtKB-KW"/>
</dbReference>
<dbReference type="Gene3D" id="3.40.50.300">
    <property type="entry name" value="P-loop containing nucleotide triphosphate hydrolases"/>
    <property type="match status" value="1"/>
</dbReference>
<keyword evidence="8 13" id="KW-0418">Kinase</keyword>
<dbReference type="HOGENOM" id="CLU_033590_0_1_11"/>
<dbReference type="GO" id="GO:0019253">
    <property type="term" value="P:reductive pentose-phosphate cycle"/>
    <property type="evidence" value="ECO:0007669"/>
    <property type="project" value="UniProtKB-KW"/>
</dbReference>
<comment type="pathway">
    <text evidence="1">Carbohydrate biosynthesis; Calvin cycle.</text>
</comment>
<dbReference type="eggNOG" id="COG0572">
    <property type="taxonomic scope" value="Bacteria"/>
</dbReference>
<keyword evidence="5" id="KW-0113">Calvin cycle</keyword>
<evidence type="ECO:0000256" key="3">
    <source>
        <dbReference type="ARBA" id="ARBA00012042"/>
    </source>
</evidence>
<proteinExistence type="inferred from homology"/>
<comment type="catalytic activity">
    <reaction evidence="11">
        <text>D-ribulose 5-phosphate + ATP = D-ribulose 1,5-bisphosphate + ADP + H(+)</text>
        <dbReference type="Rhea" id="RHEA:19365"/>
        <dbReference type="ChEBI" id="CHEBI:15378"/>
        <dbReference type="ChEBI" id="CHEBI:30616"/>
        <dbReference type="ChEBI" id="CHEBI:57870"/>
        <dbReference type="ChEBI" id="CHEBI:58121"/>
        <dbReference type="ChEBI" id="CHEBI:456216"/>
        <dbReference type="EC" id="2.7.1.19"/>
    </reaction>
</comment>
<evidence type="ECO:0000256" key="10">
    <source>
        <dbReference type="ARBA" id="ARBA00031382"/>
    </source>
</evidence>
<organism evidence="13 14">
    <name type="scientific">Acidimicrobium ferrooxidans (strain DSM 10331 / JCM 15462 / NBRC 103882 / ICP)</name>
    <dbReference type="NCBI Taxonomy" id="525909"/>
    <lineage>
        <taxon>Bacteria</taxon>
        <taxon>Bacillati</taxon>
        <taxon>Actinomycetota</taxon>
        <taxon>Acidimicrobiia</taxon>
        <taxon>Acidimicrobiales</taxon>
        <taxon>Acidimicrobiaceae</taxon>
        <taxon>Acidimicrobium</taxon>
    </lineage>
</organism>
<dbReference type="Proteomes" id="UP000000771">
    <property type="component" value="Chromosome"/>
</dbReference>
<name>C7M238_ACIFD</name>